<evidence type="ECO:0008006" key="3">
    <source>
        <dbReference type="Google" id="ProtNLM"/>
    </source>
</evidence>
<evidence type="ECO:0000313" key="2">
    <source>
        <dbReference type="Proteomes" id="UP000823631"/>
    </source>
</evidence>
<reference evidence="1" key="1">
    <citation type="submission" date="2020-10" db="EMBL/GenBank/DDBJ databases">
        <authorList>
            <person name="Gilroy R."/>
        </authorList>
    </citation>
    <scope>NUCLEOTIDE SEQUENCE</scope>
    <source>
        <strain evidence="1">17213</strain>
    </source>
</reference>
<dbReference type="AlphaFoldDB" id="A0A9D9GUZ5"/>
<name>A0A9D9GUZ5_9GAMM</name>
<sequence length="258" mass="29436">MLIMIFFRISVCSLISTVTVQRIRYIIRNTIPWGGAQKSAFDLFPIRCIAVRPNRPEEDDGTIYEIFSRLNTGGLNLSAQEIRGCLYRSDFYKMLYALNSETCWRQLVGKKEEDDKFRDVEVLLRAFALLYAQEHYSGSMLRFLNRFSKEAQAFTQDKIEQSRQLFFDFVQVSAAIGKEAFLTRNGSFNAALFEAVFVAAAEKILSDGVENAGITKAAFEQLKDDKKFIEAVTHSTYNVEAVNARISLARDYLYGNKS</sequence>
<reference evidence="1" key="2">
    <citation type="journal article" date="2021" name="PeerJ">
        <title>Extensive microbial diversity within the chicken gut microbiome revealed by metagenomics and culture.</title>
        <authorList>
            <person name="Gilroy R."/>
            <person name="Ravi A."/>
            <person name="Getino M."/>
            <person name="Pursley I."/>
            <person name="Horton D.L."/>
            <person name="Alikhan N.F."/>
            <person name="Baker D."/>
            <person name="Gharbi K."/>
            <person name="Hall N."/>
            <person name="Watson M."/>
            <person name="Adriaenssens E.M."/>
            <person name="Foster-Nyarko E."/>
            <person name="Jarju S."/>
            <person name="Secka A."/>
            <person name="Antonio M."/>
            <person name="Oren A."/>
            <person name="Chaudhuri R.R."/>
            <person name="La Ragione R."/>
            <person name="Hildebrand F."/>
            <person name="Pallen M.J."/>
        </authorList>
    </citation>
    <scope>NUCLEOTIDE SEQUENCE</scope>
    <source>
        <strain evidence="1">17213</strain>
    </source>
</reference>
<dbReference type="EMBL" id="JADINH010000196">
    <property type="protein sequence ID" value="MBO8416680.1"/>
    <property type="molecule type" value="Genomic_DNA"/>
</dbReference>
<proteinExistence type="predicted"/>
<dbReference type="PANTHER" id="PTHR39639">
    <property type="entry name" value="CHROMOSOME 16, WHOLE GENOME SHOTGUN SEQUENCE"/>
    <property type="match status" value="1"/>
</dbReference>
<dbReference type="PANTHER" id="PTHR39639:SF1">
    <property type="entry name" value="DUF262 DOMAIN-CONTAINING PROTEIN"/>
    <property type="match status" value="1"/>
</dbReference>
<evidence type="ECO:0000313" key="1">
    <source>
        <dbReference type="EMBL" id="MBO8416680.1"/>
    </source>
</evidence>
<dbReference type="Proteomes" id="UP000823631">
    <property type="component" value="Unassembled WGS sequence"/>
</dbReference>
<comment type="caution">
    <text evidence="1">The sequence shown here is derived from an EMBL/GenBank/DDBJ whole genome shotgun (WGS) entry which is preliminary data.</text>
</comment>
<accession>A0A9D9GUZ5</accession>
<gene>
    <name evidence="1" type="ORF">IAB19_09900</name>
</gene>
<organism evidence="1 2">
    <name type="scientific">Candidatus Avisuccinivibrio stercorigallinarum</name>
    <dbReference type="NCBI Taxonomy" id="2840704"/>
    <lineage>
        <taxon>Bacteria</taxon>
        <taxon>Pseudomonadati</taxon>
        <taxon>Pseudomonadota</taxon>
        <taxon>Gammaproteobacteria</taxon>
        <taxon>Aeromonadales</taxon>
        <taxon>Succinivibrionaceae</taxon>
        <taxon>Succinivibrionaceae incertae sedis</taxon>
        <taxon>Candidatus Avisuccinivibrio</taxon>
    </lineage>
</organism>
<protein>
    <recommendedName>
        <fullName evidence="3">DUF262 domain-containing protein</fullName>
    </recommendedName>
</protein>